<proteinExistence type="predicted"/>
<reference evidence="1 2" key="1">
    <citation type="submission" date="2019-02" db="EMBL/GenBank/DDBJ databases">
        <title>Bacterial novel species isolated from soil.</title>
        <authorList>
            <person name="Jung H.-Y."/>
        </authorList>
    </citation>
    <scope>NUCLEOTIDE SEQUENCE [LARGE SCALE GENOMIC DNA]</scope>
    <source>
        <strain evidence="1 2">1-3-3-3</strain>
    </source>
</reference>
<dbReference type="Pfam" id="PF08922">
    <property type="entry name" value="DUF1905"/>
    <property type="match status" value="1"/>
</dbReference>
<keyword evidence="2" id="KW-1185">Reference proteome</keyword>
<dbReference type="EMBL" id="SEWE01000014">
    <property type="protein sequence ID" value="RYU80265.1"/>
    <property type="molecule type" value="Genomic_DNA"/>
</dbReference>
<dbReference type="AlphaFoldDB" id="A0A4Q5LG95"/>
<dbReference type="InterPro" id="IPR015018">
    <property type="entry name" value="DUF1905"/>
</dbReference>
<evidence type="ECO:0000313" key="1">
    <source>
        <dbReference type="EMBL" id="RYU80265.1"/>
    </source>
</evidence>
<comment type="caution">
    <text evidence="1">The sequence shown here is derived from an EMBL/GenBank/DDBJ whole genome shotgun (WGS) entry which is preliminary data.</text>
</comment>
<dbReference type="Gene3D" id="2.40.30.100">
    <property type="entry name" value="AF2212/PG0164-like"/>
    <property type="match status" value="1"/>
</dbReference>
<dbReference type="OrthoDB" id="883381at2"/>
<accession>A0A4Q5LG95</accession>
<name>A0A4Q5LG95_9BACT</name>
<organism evidence="1 2">
    <name type="scientific">Hymenobacter persicinus</name>
    <dbReference type="NCBI Taxonomy" id="2025506"/>
    <lineage>
        <taxon>Bacteria</taxon>
        <taxon>Pseudomonadati</taxon>
        <taxon>Bacteroidota</taxon>
        <taxon>Cytophagia</taxon>
        <taxon>Cytophagales</taxon>
        <taxon>Hymenobacteraceae</taxon>
        <taxon>Hymenobacter</taxon>
    </lineage>
</organism>
<evidence type="ECO:0000313" key="2">
    <source>
        <dbReference type="Proteomes" id="UP000294155"/>
    </source>
</evidence>
<gene>
    <name evidence="1" type="ORF">EWM57_08760</name>
</gene>
<dbReference type="RefSeq" id="WP_129920763.1">
    <property type="nucleotide sequence ID" value="NZ_SEWE01000014.1"/>
</dbReference>
<dbReference type="SUPFAM" id="SSF141694">
    <property type="entry name" value="AF2212/PG0164-like"/>
    <property type="match status" value="1"/>
</dbReference>
<sequence>MKTAYHFEGLLEPGGPSFMPTQIIIVPLAVTEALGGKSLRRVTGTLNGHPIRLGLLPLGTGERYLMVNKDLCQAAGVQLGQRVHVSLAPDPDPDHVDLPEELAEALAAWPEAAAAFAAYSPSHRRGIAYHVSTAKQAGTRARRAVEIAERLALGAHPFRKLPGR</sequence>
<dbReference type="Proteomes" id="UP000294155">
    <property type="component" value="Unassembled WGS sequence"/>
</dbReference>
<protein>
    <submittedName>
        <fullName evidence="1">DUF1905 domain-containing protein</fullName>
    </submittedName>
</protein>
<dbReference type="InterPro" id="IPR037079">
    <property type="entry name" value="AF2212/PG0164-like_sf"/>
</dbReference>
<dbReference type="Pfam" id="PF13376">
    <property type="entry name" value="OmdA"/>
    <property type="match status" value="1"/>
</dbReference>